<name>A0A6N7ZN44_9MICO</name>
<dbReference type="Proteomes" id="UP000440668">
    <property type="component" value="Unassembled WGS sequence"/>
</dbReference>
<feature type="compositionally biased region" description="Low complexity" evidence="1">
    <location>
        <begin position="12"/>
        <end position="25"/>
    </location>
</feature>
<sequence>MSTVTPRLVVDAGAAPTQPLTAAPPRLGAPPSVRDTTTCSRYAIACRASARVLELEGHPGEARRLRELAAAHDPHTDITPEGVPA</sequence>
<organism evidence="2 3">
    <name type="scientific">Cellulosimicrobium composti</name>
    <dbReference type="NCBI Taxonomy" id="2672572"/>
    <lineage>
        <taxon>Bacteria</taxon>
        <taxon>Bacillati</taxon>
        <taxon>Actinomycetota</taxon>
        <taxon>Actinomycetes</taxon>
        <taxon>Micrococcales</taxon>
        <taxon>Promicromonosporaceae</taxon>
        <taxon>Cellulosimicrobium</taxon>
    </lineage>
</organism>
<evidence type="ECO:0000256" key="1">
    <source>
        <dbReference type="SAM" id="MobiDB-lite"/>
    </source>
</evidence>
<proteinExistence type="predicted"/>
<feature type="region of interest" description="Disordered" evidence="1">
    <location>
        <begin position="1"/>
        <end position="34"/>
    </location>
</feature>
<dbReference type="AlphaFoldDB" id="A0A6N7ZN44"/>
<gene>
    <name evidence="2" type="ORF">GJV82_18225</name>
</gene>
<dbReference type="RefSeq" id="WP_155100197.1">
    <property type="nucleotide sequence ID" value="NZ_WMKA01000070.1"/>
</dbReference>
<comment type="caution">
    <text evidence="2">The sequence shown here is derived from an EMBL/GenBank/DDBJ whole genome shotgun (WGS) entry which is preliminary data.</text>
</comment>
<reference evidence="2 3" key="1">
    <citation type="submission" date="2019-11" db="EMBL/GenBank/DDBJ databases">
        <title>Cellulosimicrobium composti sp. nov. isolated from a compost.</title>
        <authorList>
            <person name="Yang Y."/>
        </authorList>
    </citation>
    <scope>NUCLEOTIDE SEQUENCE [LARGE SCALE GENOMIC DNA]</scope>
    <source>
        <strain evidence="2 3">BIT-GX5</strain>
    </source>
</reference>
<protein>
    <submittedName>
        <fullName evidence="2">Uncharacterized protein</fullName>
    </submittedName>
</protein>
<accession>A0A6N7ZN44</accession>
<evidence type="ECO:0000313" key="3">
    <source>
        <dbReference type="Proteomes" id="UP000440668"/>
    </source>
</evidence>
<dbReference type="EMBL" id="WMKA01000070">
    <property type="protein sequence ID" value="MTG90857.1"/>
    <property type="molecule type" value="Genomic_DNA"/>
</dbReference>
<evidence type="ECO:0000313" key="2">
    <source>
        <dbReference type="EMBL" id="MTG90857.1"/>
    </source>
</evidence>